<dbReference type="PANTHER" id="PTHR43806">
    <property type="entry name" value="PEPTIDASE S8"/>
    <property type="match status" value="1"/>
</dbReference>
<reference evidence="10 11" key="2">
    <citation type="submission" date="2020-08" db="EMBL/GenBank/DDBJ databases">
        <authorList>
            <person name="Ueki A."/>
            <person name="Tonouchi A."/>
        </authorList>
    </citation>
    <scope>NUCLEOTIDE SEQUENCE [LARGE SCALE GENOMIC DNA]</scope>
    <source>
        <strain evidence="10 11">CTTW</strain>
    </source>
</reference>
<evidence type="ECO:0000259" key="9">
    <source>
        <dbReference type="Pfam" id="PF18425"/>
    </source>
</evidence>
<keyword evidence="11" id="KW-1185">Reference proteome</keyword>
<organism evidence="10 11">
    <name type="scientific">Anaerocolumna chitinilytica</name>
    <dbReference type="NCBI Taxonomy" id="1727145"/>
    <lineage>
        <taxon>Bacteria</taxon>
        <taxon>Bacillati</taxon>
        <taxon>Bacillota</taxon>
        <taxon>Clostridia</taxon>
        <taxon>Lachnospirales</taxon>
        <taxon>Lachnospiraceae</taxon>
        <taxon>Anaerocolumna</taxon>
    </lineage>
</organism>
<name>A0A7I8DHT8_9FIRM</name>
<dbReference type="Gene3D" id="3.30.70.2980">
    <property type="match status" value="1"/>
</dbReference>
<dbReference type="GO" id="GO:0006508">
    <property type="term" value="P:proteolysis"/>
    <property type="evidence" value="ECO:0007669"/>
    <property type="project" value="UniProtKB-KW"/>
</dbReference>
<keyword evidence="4 6" id="KW-0720">Serine protease</keyword>
<dbReference type="Pfam" id="PF00082">
    <property type="entry name" value="Peptidase_S8"/>
    <property type="match status" value="2"/>
</dbReference>
<keyword evidence="2 6" id="KW-0645">Protease</keyword>
<dbReference type="InterPro" id="IPR000209">
    <property type="entry name" value="Peptidase_S8/S53_dom"/>
</dbReference>
<evidence type="ECO:0000256" key="2">
    <source>
        <dbReference type="ARBA" id="ARBA00022670"/>
    </source>
</evidence>
<keyword evidence="3 6" id="KW-0378">Hydrolase</keyword>
<dbReference type="PROSITE" id="PS00136">
    <property type="entry name" value="SUBTILASE_ASP"/>
    <property type="match status" value="1"/>
</dbReference>
<dbReference type="KEGG" id="acht:bsdcttw_10840"/>
<feature type="domain" description="Peptidase S8/S53" evidence="8">
    <location>
        <begin position="120"/>
        <end position="309"/>
    </location>
</feature>
<evidence type="ECO:0000256" key="5">
    <source>
        <dbReference type="PIRSR" id="PIRSR615500-1"/>
    </source>
</evidence>
<dbReference type="InterPro" id="IPR022398">
    <property type="entry name" value="Peptidase_S8_His-AS"/>
</dbReference>
<dbReference type="InterPro" id="IPR034045">
    <property type="entry name" value="Pep_S8_CspA-like"/>
</dbReference>
<evidence type="ECO:0000256" key="6">
    <source>
        <dbReference type="PROSITE-ProRule" id="PRU01240"/>
    </source>
</evidence>
<feature type="active site" description="Charge relay system" evidence="5 6">
    <location>
        <position position="129"/>
    </location>
</feature>
<comment type="similarity">
    <text evidence="1 6 7">Belongs to the peptidase S8 family.</text>
</comment>
<feature type="domain" description="Peptidase S8/S53" evidence="8">
    <location>
        <begin position="449"/>
        <end position="572"/>
    </location>
</feature>
<evidence type="ECO:0000256" key="7">
    <source>
        <dbReference type="RuleBase" id="RU003355"/>
    </source>
</evidence>
<feature type="domain" description="Csp protease B prodomain" evidence="9">
    <location>
        <begin position="6"/>
        <end position="93"/>
    </location>
</feature>
<evidence type="ECO:0000256" key="4">
    <source>
        <dbReference type="ARBA" id="ARBA00022825"/>
    </source>
</evidence>
<dbReference type="Gene3D" id="2.60.120.1290">
    <property type="match status" value="1"/>
</dbReference>
<dbReference type="InterPro" id="IPR017310">
    <property type="entry name" value="Pept_S8A_subtilisin_clostridia"/>
</dbReference>
<dbReference type="InterPro" id="IPR050131">
    <property type="entry name" value="Peptidase_S8_subtilisin-like"/>
</dbReference>
<proteinExistence type="inferred from homology"/>
<dbReference type="InterPro" id="IPR023827">
    <property type="entry name" value="Peptidase_S8_Asp-AS"/>
</dbReference>
<dbReference type="Gene3D" id="3.40.50.200">
    <property type="entry name" value="Peptidase S8/S53 domain"/>
    <property type="match status" value="1"/>
</dbReference>
<dbReference type="CDD" id="cd07478">
    <property type="entry name" value="Peptidases_S8_CspA-like"/>
    <property type="match status" value="1"/>
</dbReference>
<dbReference type="InterPro" id="IPR036852">
    <property type="entry name" value="Peptidase_S8/S53_dom_sf"/>
</dbReference>
<dbReference type="PROSITE" id="PS51892">
    <property type="entry name" value="SUBTILASE"/>
    <property type="match status" value="1"/>
</dbReference>
<reference evidence="10 11" key="1">
    <citation type="submission" date="2020-08" db="EMBL/GenBank/DDBJ databases">
        <title>Draft genome sequencing of an Anaerocolumna strain isolated from anoxic soil subjected to BSD treatment.</title>
        <authorList>
            <person name="Uek A."/>
            <person name="Tonouchi A."/>
        </authorList>
    </citation>
    <scope>NUCLEOTIDE SEQUENCE [LARGE SCALE GENOMIC DNA]</scope>
    <source>
        <strain evidence="10 11">CTTW</strain>
    </source>
</reference>
<feature type="active site" description="Charge relay system" evidence="5 6">
    <location>
        <position position="516"/>
    </location>
</feature>
<evidence type="ECO:0000256" key="1">
    <source>
        <dbReference type="ARBA" id="ARBA00011073"/>
    </source>
</evidence>
<dbReference type="AlphaFoldDB" id="A0A7I8DHT8"/>
<dbReference type="Proteomes" id="UP000515703">
    <property type="component" value="Chromosome"/>
</dbReference>
<gene>
    <name evidence="10" type="ORF">bsdcttw_10840</name>
</gene>
<dbReference type="InterPro" id="IPR015500">
    <property type="entry name" value="Peptidase_S8_subtilisin-rel"/>
</dbReference>
<dbReference type="EMBL" id="AP023368">
    <property type="protein sequence ID" value="BCJ98043.1"/>
    <property type="molecule type" value="Genomic_DNA"/>
</dbReference>
<dbReference type="InterPro" id="IPR023828">
    <property type="entry name" value="Peptidase_S8_Ser-AS"/>
</dbReference>
<accession>A0A7I8DHT8</accession>
<protein>
    <recommendedName>
        <fullName evidence="12">Peptidase S8</fullName>
    </recommendedName>
</protein>
<evidence type="ECO:0000313" key="10">
    <source>
        <dbReference type="EMBL" id="BCJ98043.1"/>
    </source>
</evidence>
<evidence type="ECO:0000259" key="8">
    <source>
        <dbReference type="Pfam" id="PF00082"/>
    </source>
</evidence>
<dbReference type="InterPro" id="IPR041365">
    <property type="entry name" value="CspB_prodomain"/>
</dbReference>
<dbReference type="PIRSF" id="PIRSF037894">
    <property type="entry name" value="Subtilisin_rel_CspABC"/>
    <property type="match status" value="1"/>
</dbReference>
<dbReference type="RefSeq" id="WP_185258400.1">
    <property type="nucleotide sequence ID" value="NZ_AP023368.1"/>
</dbReference>
<dbReference type="PROSITE" id="PS00137">
    <property type="entry name" value="SUBTILASE_HIS"/>
    <property type="match status" value="1"/>
</dbReference>
<evidence type="ECO:0008006" key="12">
    <source>
        <dbReference type="Google" id="ProtNLM"/>
    </source>
</evidence>
<evidence type="ECO:0000313" key="11">
    <source>
        <dbReference type="Proteomes" id="UP000515703"/>
    </source>
</evidence>
<dbReference type="PANTHER" id="PTHR43806:SF11">
    <property type="entry name" value="CEREVISIN-RELATED"/>
    <property type="match status" value="1"/>
</dbReference>
<dbReference type="Pfam" id="PF18425">
    <property type="entry name" value="CspB_prodomain"/>
    <property type="match status" value="1"/>
</dbReference>
<dbReference type="PROSITE" id="PS00138">
    <property type="entry name" value="SUBTILASE_SER"/>
    <property type="match status" value="1"/>
</dbReference>
<sequence>MPNSGKADNQLNLALDVPEDVRAKTLDLNVGFIPEVKIWELIVKYSGDLSRVASDLGATVVPLQNEYAIITLRQDLIPKLTGYQEIEFIEKPKRIFYSVNQGRSVSCINPLQTAQYNLFGNGVIVAVIDSGIDYSHPDFRNPDGTTRIIELWDQTIEGTPPAGYAIGTLYSREQINEALKAPTQAEQLAIVPSVDLSGHGTHVTGIAAGNGRASNGVYRGVASQSDLLIVKLGSSISNSFPRTTQLMQGIDFCVKRSLELNKPMAINISFGTNYGSHTGNSLLENYMSEIANRGRINICVGTGNEGTTSKHTSGILSMAPGAAREIVELGVGEYEFTFNLQIWKNFYDKFDITLISPGGTRVGPIPERLGTQQFRIGPTEIYLFYGEPLPYNAQQEIYLEFIPVNDYVETGIWSIELVPRSIVVGNYDMWLPSGGVLNPQTAFLRPTEVTTLTIPSTAERVISVGAYDGSNDSLAFFSGRGFPRNGFPIKPDLVAPGVGINSCAPGGGYRVLSGTSMATPFVTGSCALMMQWGIVENHDPYMYGEKMRAYLIAGARQLSFEPTYPNPTFGYGALCLRNSFMLTQ</sequence>
<evidence type="ECO:0000256" key="3">
    <source>
        <dbReference type="ARBA" id="ARBA00022801"/>
    </source>
</evidence>
<dbReference type="SUPFAM" id="SSF52743">
    <property type="entry name" value="Subtilisin-like"/>
    <property type="match status" value="1"/>
</dbReference>
<dbReference type="GO" id="GO:0004252">
    <property type="term" value="F:serine-type endopeptidase activity"/>
    <property type="evidence" value="ECO:0007669"/>
    <property type="project" value="UniProtKB-UniRule"/>
</dbReference>
<feature type="active site" description="Charge relay system" evidence="5 6">
    <location>
        <position position="199"/>
    </location>
</feature>
<dbReference type="PRINTS" id="PR00723">
    <property type="entry name" value="SUBTILISIN"/>
</dbReference>